<dbReference type="EMBL" id="JARBJD010000022">
    <property type="protein sequence ID" value="KAK2960573.1"/>
    <property type="molecule type" value="Genomic_DNA"/>
</dbReference>
<evidence type="ECO:0000313" key="5">
    <source>
        <dbReference type="EMBL" id="KAK2960573.1"/>
    </source>
</evidence>
<dbReference type="Proteomes" id="UP001281761">
    <property type="component" value="Unassembled WGS sequence"/>
</dbReference>
<keyword evidence="1 3" id="KW-0853">WD repeat</keyword>
<dbReference type="InterPro" id="IPR036322">
    <property type="entry name" value="WD40_repeat_dom_sf"/>
</dbReference>
<accession>A0ABQ9Y9Y0</accession>
<dbReference type="PANTHER" id="PTHR16017:SF0">
    <property type="entry name" value="WD REPEAT-CONTAINING PROTEIN 70"/>
    <property type="match status" value="1"/>
</dbReference>
<feature type="compositionally biased region" description="Basic and acidic residues" evidence="4">
    <location>
        <begin position="535"/>
        <end position="555"/>
    </location>
</feature>
<keyword evidence="6" id="KW-1185">Reference proteome</keyword>
<feature type="repeat" description="WD" evidence="3">
    <location>
        <begin position="187"/>
        <end position="221"/>
    </location>
</feature>
<dbReference type="SUPFAM" id="SSF50978">
    <property type="entry name" value="WD40 repeat-like"/>
    <property type="match status" value="1"/>
</dbReference>
<reference evidence="5 6" key="1">
    <citation type="journal article" date="2022" name="bioRxiv">
        <title>Genomics of Preaxostyla Flagellates Illuminates Evolutionary Transitions and the Path Towards Mitochondrial Loss.</title>
        <authorList>
            <person name="Novak L.V.F."/>
            <person name="Treitli S.C."/>
            <person name="Pyrih J."/>
            <person name="Halakuc P."/>
            <person name="Pipaliya S.V."/>
            <person name="Vacek V."/>
            <person name="Brzon O."/>
            <person name="Soukal P."/>
            <person name="Eme L."/>
            <person name="Dacks J.B."/>
            <person name="Karnkowska A."/>
            <person name="Elias M."/>
            <person name="Hampl V."/>
        </authorList>
    </citation>
    <scope>NUCLEOTIDE SEQUENCE [LARGE SCALE GENOMIC DNA]</scope>
    <source>
        <strain evidence="5">NAU3</strain>
        <tissue evidence="5">Gut</tissue>
    </source>
</reference>
<dbReference type="PROSITE" id="PS50294">
    <property type="entry name" value="WD_REPEATS_REGION"/>
    <property type="match status" value="1"/>
</dbReference>
<dbReference type="InterPro" id="IPR015943">
    <property type="entry name" value="WD40/YVTN_repeat-like_dom_sf"/>
</dbReference>
<sequence length="555" mass="62132">MREFSMSKQGFHLTLQPKKTTKPIISTTKVAPRQQDSVYEQDDILEADEILSMMKRPESFQSEILKEETDDSSRPEQYPISNTFSFGENIKTITAISFDRSGTHAYVGDKNGQIFYYNFNSMDEGGESYRDVSVFDGQSITGLKAAPKGSEILATSLQSIPMLLDQRGDIKLEFVKGDMYVFDRKTTAGHTASINGCEWSPIVESNEFATWSMDGTVRLWDCTNKFNSKLSITICDRRSKDGGRGNATAFCYSSDSTLYAAGDSTGTISLWDPRKNMNVPIRLLPQAHDITPNVDTVDEEKSITCITFLSPSQIITRGIDSQLKVWDIRHLPKITLTATAKQTAEPLFSFHVPNENQKGSVILSPGRDGFIAGTSYKDEKKGEIVFFTDNGKVIEQHYSLPCTDAITALEWHPGLNQIAYAMPGTRCNMLYSPILSSKGALLSSAKAKRAQRMDYAPAPEIENPEDGKSMHRQLMQLMRKKEMGGRYSKADYEEEGDGHSGRLGAPSVKSSIMMNLLKKNEEDLFMDPQKVLTDLNEKAEREKMKREQQKPHTGQ</sequence>
<comment type="caution">
    <text evidence="5">The sequence shown here is derived from an EMBL/GenBank/DDBJ whole genome shotgun (WGS) entry which is preliminary data.</text>
</comment>
<evidence type="ECO:0000256" key="4">
    <source>
        <dbReference type="SAM" id="MobiDB-lite"/>
    </source>
</evidence>
<feature type="region of interest" description="Disordered" evidence="4">
    <location>
        <begin position="485"/>
        <end position="506"/>
    </location>
</feature>
<name>A0ABQ9Y9Y0_9EUKA</name>
<evidence type="ECO:0000313" key="6">
    <source>
        <dbReference type="Proteomes" id="UP001281761"/>
    </source>
</evidence>
<evidence type="ECO:0000256" key="1">
    <source>
        <dbReference type="ARBA" id="ARBA00022574"/>
    </source>
</evidence>
<dbReference type="PROSITE" id="PS50082">
    <property type="entry name" value="WD_REPEATS_2"/>
    <property type="match status" value="1"/>
</dbReference>
<dbReference type="SMART" id="SM00320">
    <property type="entry name" value="WD40"/>
    <property type="match status" value="4"/>
</dbReference>
<dbReference type="InterPro" id="IPR051858">
    <property type="entry name" value="WD_repeat_GAD-1"/>
</dbReference>
<dbReference type="PANTHER" id="PTHR16017">
    <property type="entry name" value="GASTRULATION DEFECTIVE PROTEIN 1-RELATED"/>
    <property type="match status" value="1"/>
</dbReference>
<keyword evidence="2" id="KW-0677">Repeat</keyword>
<dbReference type="Pfam" id="PF00400">
    <property type="entry name" value="WD40"/>
    <property type="match status" value="1"/>
</dbReference>
<gene>
    <name evidence="5" type="ORF">BLNAU_4471</name>
</gene>
<dbReference type="InterPro" id="IPR001680">
    <property type="entry name" value="WD40_rpt"/>
</dbReference>
<evidence type="ECO:0000256" key="2">
    <source>
        <dbReference type="ARBA" id="ARBA00022737"/>
    </source>
</evidence>
<protein>
    <submittedName>
        <fullName evidence="5">Gastrulation defective protein 1 like protein</fullName>
    </submittedName>
</protein>
<evidence type="ECO:0000256" key="3">
    <source>
        <dbReference type="PROSITE-ProRule" id="PRU00221"/>
    </source>
</evidence>
<organism evidence="5 6">
    <name type="scientific">Blattamonas nauphoetae</name>
    <dbReference type="NCBI Taxonomy" id="2049346"/>
    <lineage>
        <taxon>Eukaryota</taxon>
        <taxon>Metamonada</taxon>
        <taxon>Preaxostyla</taxon>
        <taxon>Oxymonadida</taxon>
        <taxon>Blattamonas</taxon>
    </lineage>
</organism>
<feature type="region of interest" description="Disordered" evidence="4">
    <location>
        <begin position="528"/>
        <end position="555"/>
    </location>
</feature>
<proteinExistence type="predicted"/>
<dbReference type="Gene3D" id="2.130.10.10">
    <property type="entry name" value="YVTN repeat-like/Quinoprotein amine dehydrogenase"/>
    <property type="match status" value="2"/>
</dbReference>